<dbReference type="InterPro" id="IPR012336">
    <property type="entry name" value="Thioredoxin-like_fold"/>
</dbReference>
<dbReference type="NCBIfam" id="TIGR00412">
    <property type="entry name" value="redox_disulf_2"/>
    <property type="match status" value="1"/>
</dbReference>
<accession>A0ABN1KU25</accession>
<gene>
    <name evidence="3" type="ORF">GCM10008908_28510</name>
</gene>
<name>A0ABN1KU25_CLOSU</name>
<dbReference type="PANTHER" id="PTHR36450">
    <property type="entry name" value="THIOREDOXIN"/>
    <property type="match status" value="1"/>
</dbReference>
<feature type="domain" description="Thioredoxin-like fold" evidence="2">
    <location>
        <begin position="1"/>
        <end position="71"/>
    </location>
</feature>
<evidence type="ECO:0000313" key="3">
    <source>
        <dbReference type="EMBL" id="GAA0775962.1"/>
    </source>
</evidence>
<evidence type="ECO:0000259" key="2">
    <source>
        <dbReference type="Pfam" id="PF13192"/>
    </source>
</evidence>
<keyword evidence="1" id="KW-0812">Transmembrane</keyword>
<dbReference type="InterPro" id="IPR005243">
    <property type="entry name" value="THIRX-like_proc"/>
</dbReference>
<protein>
    <recommendedName>
        <fullName evidence="2">Thioredoxin-like fold domain-containing protein</fullName>
    </recommendedName>
</protein>
<evidence type="ECO:0000313" key="4">
    <source>
        <dbReference type="Proteomes" id="UP001501047"/>
    </source>
</evidence>
<dbReference type="EMBL" id="BAAACI010000007">
    <property type="protein sequence ID" value="GAA0775962.1"/>
    <property type="molecule type" value="Genomic_DNA"/>
</dbReference>
<dbReference type="PANTHER" id="PTHR36450:SF1">
    <property type="entry name" value="THIOREDOXIN"/>
    <property type="match status" value="1"/>
</dbReference>
<sequence>MKIIVLGACCKKSAQMFENTKLAVKEMNLGVEVENTGDIMEIARYRVMQTPALVVNDKVLSYGKLLSPEQYRRDNKKIYTVIKALVSSWILNLVTYFLFQNIKVC</sequence>
<reference evidence="3 4" key="1">
    <citation type="journal article" date="2019" name="Int. J. Syst. Evol. Microbiol.">
        <title>The Global Catalogue of Microorganisms (GCM) 10K type strain sequencing project: providing services to taxonomists for standard genome sequencing and annotation.</title>
        <authorList>
            <consortium name="The Broad Institute Genomics Platform"/>
            <consortium name="The Broad Institute Genome Sequencing Center for Infectious Disease"/>
            <person name="Wu L."/>
            <person name="Ma J."/>
        </authorList>
    </citation>
    <scope>NUCLEOTIDE SEQUENCE [LARGE SCALE GENOMIC DNA]</scope>
    <source>
        <strain evidence="3 4">JCM 1417</strain>
    </source>
</reference>
<dbReference type="SUPFAM" id="SSF52833">
    <property type="entry name" value="Thioredoxin-like"/>
    <property type="match status" value="1"/>
</dbReference>
<feature type="transmembrane region" description="Helical" evidence="1">
    <location>
        <begin position="78"/>
        <end position="99"/>
    </location>
</feature>
<keyword evidence="4" id="KW-1185">Reference proteome</keyword>
<proteinExistence type="predicted"/>
<dbReference type="RefSeq" id="WP_343827145.1">
    <property type="nucleotide sequence ID" value="NZ_BAAACI010000007.1"/>
</dbReference>
<dbReference type="InterPro" id="IPR036249">
    <property type="entry name" value="Thioredoxin-like_sf"/>
</dbReference>
<keyword evidence="1" id="KW-1133">Transmembrane helix</keyword>
<organism evidence="3 4">
    <name type="scientific">Clostridium subterminale</name>
    <dbReference type="NCBI Taxonomy" id="1550"/>
    <lineage>
        <taxon>Bacteria</taxon>
        <taxon>Bacillati</taxon>
        <taxon>Bacillota</taxon>
        <taxon>Clostridia</taxon>
        <taxon>Eubacteriales</taxon>
        <taxon>Clostridiaceae</taxon>
        <taxon>Clostridium</taxon>
    </lineage>
</organism>
<comment type="caution">
    <text evidence="3">The sequence shown here is derived from an EMBL/GenBank/DDBJ whole genome shotgun (WGS) entry which is preliminary data.</text>
</comment>
<dbReference type="Gene3D" id="3.40.30.10">
    <property type="entry name" value="Glutaredoxin"/>
    <property type="match status" value="1"/>
</dbReference>
<keyword evidence="1" id="KW-0472">Membrane</keyword>
<dbReference type="Proteomes" id="UP001501047">
    <property type="component" value="Unassembled WGS sequence"/>
</dbReference>
<dbReference type="Pfam" id="PF13192">
    <property type="entry name" value="Thioredoxin_3"/>
    <property type="match status" value="1"/>
</dbReference>
<evidence type="ECO:0000256" key="1">
    <source>
        <dbReference type="SAM" id="Phobius"/>
    </source>
</evidence>